<sequence>MTELILAVTPSRGRAWLSQGLGWVAGYVVRRDDVASAKTPSALFAELGLGFPGSPFTADAPYIDTLRIPAASYLALESPGTGDVIPPFRDHAPLSGTGFVESASAMVPYWWLAPSALPAGTSLWRAHADGREEILAGYAYVATGWVSVRPDFGLPTVPLRSPELVGIWAEADGERLLADVLPDGTIILCSPEQREGMQQSSRGVWWAATSRDRVDRIYAVRVVGRWQNRRVQLVGLERGESGDRAHIVFLGHDAIDAESLGLTKSDAGVYEGVVSASEISGLGEEQTEILTDAAAGEAE</sequence>
<protein>
    <submittedName>
        <fullName evidence="1">Uncharacterized protein</fullName>
    </submittedName>
</protein>
<comment type="caution">
    <text evidence="1">The sequence shown here is derived from an EMBL/GenBank/DDBJ whole genome shotgun (WGS) entry which is preliminary data.</text>
</comment>
<reference evidence="1 2" key="1">
    <citation type="submission" date="2021-03" db="EMBL/GenBank/DDBJ databases">
        <title>Sequencing the genomes of 1000 actinobacteria strains.</title>
        <authorList>
            <person name="Klenk H.-P."/>
        </authorList>
    </citation>
    <scope>NUCLEOTIDE SEQUENCE [LARGE SCALE GENOMIC DNA]</scope>
    <source>
        <strain evidence="1 2">DSM 13468</strain>
    </source>
</reference>
<organism evidence="1 2">
    <name type="scientific">Microbacterium phyllosphaerae</name>
    <dbReference type="NCBI Taxonomy" id="124798"/>
    <lineage>
        <taxon>Bacteria</taxon>
        <taxon>Bacillati</taxon>
        <taxon>Actinomycetota</taxon>
        <taxon>Actinomycetes</taxon>
        <taxon>Micrococcales</taxon>
        <taxon>Microbacteriaceae</taxon>
        <taxon>Microbacterium</taxon>
    </lineage>
</organism>
<evidence type="ECO:0000313" key="2">
    <source>
        <dbReference type="Proteomes" id="UP000703720"/>
    </source>
</evidence>
<dbReference type="Proteomes" id="UP000703720">
    <property type="component" value="Unassembled WGS sequence"/>
</dbReference>
<gene>
    <name evidence="1" type="ORF">JOF42_001083</name>
</gene>
<dbReference type="RefSeq" id="WP_210096924.1">
    <property type="nucleotide sequence ID" value="NZ_BAAAIO010000001.1"/>
</dbReference>
<accession>A0ABS4WNR5</accession>
<evidence type="ECO:0000313" key="1">
    <source>
        <dbReference type="EMBL" id="MBP2377588.1"/>
    </source>
</evidence>
<name>A0ABS4WNR5_9MICO</name>
<proteinExistence type="predicted"/>
<keyword evidence="2" id="KW-1185">Reference proteome</keyword>
<dbReference type="EMBL" id="JAGIOA010000001">
    <property type="protein sequence ID" value="MBP2377588.1"/>
    <property type="molecule type" value="Genomic_DNA"/>
</dbReference>